<gene>
    <name evidence="1" type="ORF">NDU88_003619</name>
</gene>
<organism evidence="1 2">
    <name type="scientific">Pleurodeles waltl</name>
    <name type="common">Iberian ribbed newt</name>
    <dbReference type="NCBI Taxonomy" id="8319"/>
    <lineage>
        <taxon>Eukaryota</taxon>
        <taxon>Metazoa</taxon>
        <taxon>Chordata</taxon>
        <taxon>Craniata</taxon>
        <taxon>Vertebrata</taxon>
        <taxon>Euteleostomi</taxon>
        <taxon>Amphibia</taxon>
        <taxon>Batrachia</taxon>
        <taxon>Caudata</taxon>
        <taxon>Salamandroidea</taxon>
        <taxon>Salamandridae</taxon>
        <taxon>Pleurodelinae</taxon>
        <taxon>Pleurodeles</taxon>
    </lineage>
</organism>
<proteinExistence type="predicted"/>
<accession>A0AAV7SGG2</accession>
<evidence type="ECO:0000313" key="2">
    <source>
        <dbReference type="Proteomes" id="UP001066276"/>
    </source>
</evidence>
<reference evidence="1" key="1">
    <citation type="journal article" date="2022" name="bioRxiv">
        <title>Sequencing and chromosome-scale assembly of the giantPleurodeles waltlgenome.</title>
        <authorList>
            <person name="Brown T."/>
            <person name="Elewa A."/>
            <person name="Iarovenko S."/>
            <person name="Subramanian E."/>
            <person name="Araus A.J."/>
            <person name="Petzold A."/>
            <person name="Susuki M."/>
            <person name="Suzuki K.-i.T."/>
            <person name="Hayashi T."/>
            <person name="Toyoda A."/>
            <person name="Oliveira C."/>
            <person name="Osipova E."/>
            <person name="Leigh N.D."/>
            <person name="Simon A."/>
            <person name="Yun M.H."/>
        </authorList>
    </citation>
    <scope>NUCLEOTIDE SEQUENCE</scope>
    <source>
        <strain evidence="1">20211129_DDA</strain>
        <tissue evidence="1">Liver</tissue>
    </source>
</reference>
<evidence type="ECO:0000313" key="1">
    <source>
        <dbReference type="EMBL" id="KAJ1163156.1"/>
    </source>
</evidence>
<dbReference type="Proteomes" id="UP001066276">
    <property type="component" value="Chromosome 4_2"/>
</dbReference>
<keyword evidence="2" id="KW-1185">Reference proteome</keyword>
<dbReference type="EMBL" id="JANPWB010000008">
    <property type="protein sequence ID" value="KAJ1163156.1"/>
    <property type="molecule type" value="Genomic_DNA"/>
</dbReference>
<protein>
    <submittedName>
        <fullName evidence="1">Uncharacterized protein</fullName>
    </submittedName>
</protein>
<sequence>MSSWSPDPVHEHGRVTRTFGYDKHQAQQCNKPRGYVMLVVVAYIKQPSQCCGVERKAEVKEEVALRTERAAPKSFRHIGWLAER</sequence>
<comment type="caution">
    <text evidence="1">The sequence shown here is derived from an EMBL/GenBank/DDBJ whole genome shotgun (WGS) entry which is preliminary data.</text>
</comment>
<name>A0AAV7SGG2_PLEWA</name>
<dbReference type="AlphaFoldDB" id="A0AAV7SGG2"/>